<evidence type="ECO:0000313" key="1">
    <source>
        <dbReference type="EMBL" id="CAE6482415.1"/>
    </source>
</evidence>
<evidence type="ECO:0000313" key="2">
    <source>
        <dbReference type="Proteomes" id="UP000663843"/>
    </source>
</evidence>
<sequence length="478" mass="54240">MPFSCSLPKLGNPLLVHGCIKLMQSITRFGRPSPFSYEYGHLCFQILVVAFNFCLLKLAIPHDEWIEDVASQELQLQEGHIPVLSKTISETVLDRLTWGNDDHLYCALVRSEEWEDYYDYYEGPLITPDHIHTLQRLLDKDQKNFLIFLRSHYSVCLSGLLYTLYRHIDFKRFPLDPGFHHAFCQFYCRTLLLAPGYPLGESIHQDLMSMSEEHNFTVLDTEDSRSVFLAYIDRLTRLSVTGIHPRASPALALGLLQYAQMLVRSGCESLVPSVIRVTFQCIWRELADGSEPAITLIEHCGQLLKCVLGLLEFLLERAKSARGILLDALDAIVQEELISLVMRILLVVRPTGAQTIDTKGPIGYLIHTAISIIQVFRTAISSTCIEHRFRHDIGGWIAFLENSPRVIIPKSHRFPWMRCNRFLSRTVVLLGGGESAFDNRCVNPRCPGSMKAAYTASDLAYCSVQCCARACHQYPNVD</sequence>
<protein>
    <submittedName>
        <fullName evidence="1">Uncharacterized protein</fullName>
    </submittedName>
</protein>
<organism evidence="1 2">
    <name type="scientific">Rhizoctonia solani</name>
    <dbReference type="NCBI Taxonomy" id="456999"/>
    <lineage>
        <taxon>Eukaryota</taxon>
        <taxon>Fungi</taxon>
        <taxon>Dikarya</taxon>
        <taxon>Basidiomycota</taxon>
        <taxon>Agaricomycotina</taxon>
        <taxon>Agaricomycetes</taxon>
        <taxon>Cantharellales</taxon>
        <taxon>Ceratobasidiaceae</taxon>
        <taxon>Rhizoctonia</taxon>
    </lineage>
</organism>
<accession>A0A8H3CEB2</accession>
<dbReference type="Proteomes" id="UP000663843">
    <property type="component" value="Unassembled WGS sequence"/>
</dbReference>
<reference evidence="1" key="1">
    <citation type="submission" date="2021-01" db="EMBL/GenBank/DDBJ databases">
        <authorList>
            <person name="Kaushik A."/>
        </authorList>
    </citation>
    <scope>NUCLEOTIDE SEQUENCE</scope>
    <source>
        <strain evidence="1">AG2-2IIIB</strain>
    </source>
</reference>
<gene>
    <name evidence="1" type="ORF">RDB_LOCUS119747</name>
</gene>
<proteinExistence type="predicted"/>
<comment type="caution">
    <text evidence="1">The sequence shown here is derived from an EMBL/GenBank/DDBJ whole genome shotgun (WGS) entry which is preliminary data.</text>
</comment>
<dbReference type="EMBL" id="CAJMWT010003992">
    <property type="protein sequence ID" value="CAE6482415.1"/>
    <property type="molecule type" value="Genomic_DNA"/>
</dbReference>
<name>A0A8H3CEB2_9AGAM</name>
<dbReference type="AlphaFoldDB" id="A0A8H3CEB2"/>